<dbReference type="PATRIC" id="fig|1235788.3.peg.3015"/>
<dbReference type="AlphaFoldDB" id="R9I547"/>
<comment type="caution">
    <text evidence="1">The sequence shown here is derived from an EMBL/GenBank/DDBJ whole genome shotgun (WGS) entry which is preliminary data.</text>
</comment>
<dbReference type="OrthoDB" id="1038886at2"/>
<dbReference type="STRING" id="1235788.C802_02943"/>
<dbReference type="Gene3D" id="2.120.10.30">
    <property type="entry name" value="TolB, C-terminal domain"/>
    <property type="match status" value="1"/>
</dbReference>
<accession>R9I547</accession>
<proteinExistence type="predicted"/>
<dbReference type="GeneID" id="82152058"/>
<organism evidence="1 2">
    <name type="scientific">Phocaeicola sartorii</name>
    <dbReference type="NCBI Taxonomy" id="671267"/>
    <lineage>
        <taxon>Bacteria</taxon>
        <taxon>Pseudomonadati</taxon>
        <taxon>Bacteroidota</taxon>
        <taxon>Bacteroidia</taxon>
        <taxon>Bacteroidales</taxon>
        <taxon>Bacteroidaceae</taxon>
        <taxon>Phocaeicola</taxon>
    </lineage>
</organism>
<dbReference type="Proteomes" id="UP000014200">
    <property type="component" value="Unassembled WGS sequence"/>
</dbReference>
<protein>
    <recommendedName>
        <fullName evidence="3">6-bladed beta-propeller</fullName>
    </recommendedName>
</protein>
<keyword evidence="2" id="KW-1185">Reference proteome</keyword>
<evidence type="ECO:0008006" key="3">
    <source>
        <dbReference type="Google" id="ProtNLM"/>
    </source>
</evidence>
<evidence type="ECO:0000313" key="2">
    <source>
        <dbReference type="Proteomes" id="UP000014200"/>
    </source>
</evidence>
<name>R9I547_9BACT</name>
<dbReference type="HOGENOM" id="CLU_675878_0_0_10"/>
<dbReference type="InterPro" id="IPR011042">
    <property type="entry name" value="6-blade_b-propeller_TolB-like"/>
</dbReference>
<dbReference type="Pfam" id="PF17170">
    <property type="entry name" value="DUF5128"/>
    <property type="match status" value="1"/>
</dbReference>
<reference evidence="1 2" key="1">
    <citation type="submission" date="2013-04" db="EMBL/GenBank/DDBJ databases">
        <title>The Genome Sequence of Bacteroides massiliensis dnLKV3.</title>
        <authorList>
            <consortium name="The Broad Institute Genomics Platform"/>
            <consortium name="The Broad Institute Genome Sequencing Center for Infectious Disease"/>
            <person name="Earl A."/>
            <person name="Xavier R."/>
            <person name="Kuhn K."/>
            <person name="Stappenbeck T."/>
            <person name="Walker B."/>
            <person name="Young S."/>
            <person name="Zeng Q."/>
            <person name="Gargeya S."/>
            <person name="Fitzgerald M."/>
            <person name="Haas B."/>
            <person name="Abouelleil A."/>
            <person name="Allen A.W."/>
            <person name="Alvarado L."/>
            <person name="Arachchi H.M."/>
            <person name="Berlin A.M."/>
            <person name="Chapman S.B."/>
            <person name="Gainer-Dewar J."/>
            <person name="Goldberg J."/>
            <person name="Griggs A."/>
            <person name="Gujja S."/>
            <person name="Hansen M."/>
            <person name="Howarth C."/>
            <person name="Imamovic A."/>
            <person name="Ireland A."/>
            <person name="Larimer J."/>
            <person name="McCowan C."/>
            <person name="Murphy C."/>
            <person name="Pearson M."/>
            <person name="Poon T.W."/>
            <person name="Priest M."/>
            <person name="Roberts A."/>
            <person name="Saif S."/>
            <person name="Shea T."/>
            <person name="Sisk P."/>
            <person name="Sykes S."/>
            <person name="Wortman J."/>
            <person name="Nusbaum C."/>
            <person name="Birren B."/>
        </authorList>
    </citation>
    <scope>NUCLEOTIDE SEQUENCE [LARGE SCALE GENOMIC DNA]</scope>
    <source>
        <strain evidence="2">dnLKV3</strain>
    </source>
</reference>
<dbReference type="EMBL" id="ASSP01000018">
    <property type="protein sequence ID" value="EOS11231.1"/>
    <property type="molecule type" value="Genomic_DNA"/>
</dbReference>
<evidence type="ECO:0000313" key="1">
    <source>
        <dbReference type="EMBL" id="EOS11231.1"/>
    </source>
</evidence>
<sequence>MRNLLYGLLLPFLWGCTSQGNKSQSGFALETSEDVSMLPISVENGINIRVGSPLPEIKASELIDDYKYIPLETNSESFMGQLHNVIFYEDNLYVHDIEGNMICIFDRNGRYLNKVGIQGDGPGQFSTLLQDVIIDPFAKRMMIYDQGLGKILYFSLKGDYLFSRNMHLRINGDFQMISPNQILTYQAKCRHNVHLGEMDSYRIIMLDSLLKVSGYGHLYDDNTNSNYSPPVFPHSNEGVLYNPIFTTDFYSITPKSIDLKYHLDYTNFGNPINPDKVAELDDRKKIIDYLFSTTHTMIKPVETVDFFLFRTYSQSNDNRFYTYYDKKAKRNLSFRKIIPDIDFAFDYILSNCDDYIVGEVNISTLRTLAELCKQGSVKGKKENLEMIEKLNDDDNSVLVLFKLKPLKQHE</sequence>
<dbReference type="RefSeq" id="WP_016277273.1">
    <property type="nucleotide sequence ID" value="NZ_JABVZU010000002.1"/>
</dbReference>
<gene>
    <name evidence="1" type="ORF">C802_02943</name>
</gene>